<reference evidence="2" key="1">
    <citation type="submission" date="2019-04" db="EMBL/GenBank/DDBJ databases">
        <title>Sequencing of skin fungus with MAO and IRED activity.</title>
        <authorList>
            <person name="Marsaioli A.J."/>
            <person name="Bonatto J.M.C."/>
            <person name="Reis Junior O."/>
        </authorList>
    </citation>
    <scope>NUCLEOTIDE SEQUENCE</scope>
    <source>
        <strain evidence="2">28M1</strain>
    </source>
</reference>
<evidence type="ECO:0000313" key="2">
    <source>
        <dbReference type="EMBL" id="KAF3031331.1"/>
    </source>
</evidence>
<organism evidence="2 3">
    <name type="scientific">Didymella heteroderae</name>
    <dbReference type="NCBI Taxonomy" id="1769908"/>
    <lineage>
        <taxon>Eukaryota</taxon>
        <taxon>Fungi</taxon>
        <taxon>Dikarya</taxon>
        <taxon>Ascomycota</taxon>
        <taxon>Pezizomycotina</taxon>
        <taxon>Dothideomycetes</taxon>
        <taxon>Pleosporomycetidae</taxon>
        <taxon>Pleosporales</taxon>
        <taxon>Pleosporineae</taxon>
        <taxon>Didymellaceae</taxon>
        <taxon>Didymella</taxon>
    </lineage>
</organism>
<dbReference type="EMBL" id="SWKV01000161">
    <property type="protein sequence ID" value="KAF3031331.1"/>
    <property type="molecule type" value="Genomic_DNA"/>
</dbReference>
<proteinExistence type="predicted"/>
<dbReference type="OrthoDB" id="3737620at2759"/>
<sequence>MADMPRLPTLHSYVKALREEGRRGMLADDPSLDYLLGFEKDKVESRPAKTYIRRLWLAFESSKKSPLPQLFFDVEAERFAKEVEAWVSDLAKDEDRLAVEIAKDPVVLDEKTKEIRSAFLEDIARTMLVTRGWGDQLWGHRRFCTSPLKNEKRELGDDKPPEWPRDQDFIIQSVRYWLAARLQDKLRNPRQATKIPRVECPEDPDQERVSLAAMFPGTKLRDSEEEAADLVIREAVDVTEEATQSRRHEKRAPRRRSTRRRKPSARAIDVVGLPSTGDVQGFDSVVFRWKQPVSGRRRRKAPRAATPIADPLDIDFTLLGDSGADESDEDFC</sequence>
<gene>
    <name evidence="2" type="ORF">E8E12_000126</name>
</gene>
<keyword evidence="3" id="KW-1185">Reference proteome</keyword>
<comment type="caution">
    <text evidence="2">The sequence shown here is derived from an EMBL/GenBank/DDBJ whole genome shotgun (WGS) entry which is preliminary data.</text>
</comment>
<protein>
    <submittedName>
        <fullName evidence="2">Uncharacterized protein</fullName>
    </submittedName>
</protein>
<feature type="compositionally biased region" description="Basic residues" evidence="1">
    <location>
        <begin position="245"/>
        <end position="264"/>
    </location>
</feature>
<dbReference type="AlphaFoldDB" id="A0A9P4WFZ2"/>
<evidence type="ECO:0000313" key="3">
    <source>
        <dbReference type="Proteomes" id="UP000758155"/>
    </source>
</evidence>
<dbReference type="Proteomes" id="UP000758155">
    <property type="component" value="Unassembled WGS sequence"/>
</dbReference>
<evidence type="ECO:0000256" key="1">
    <source>
        <dbReference type="SAM" id="MobiDB-lite"/>
    </source>
</evidence>
<feature type="region of interest" description="Disordered" evidence="1">
    <location>
        <begin position="239"/>
        <end position="266"/>
    </location>
</feature>
<accession>A0A9P4WFZ2</accession>
<name>A0A9P4WFZ2_9PLEO</name>